<evidence type="ECO:0000259" key="12">
    <source>
        <dbReference type="Pfam" id="PF07715"/>
    </source>
</evidence>
<dbReference type="PANTHER" id="PTHR30442">
    <property type="entry name" value="IRON III DICITRATE TRANSPORT PROTEIN FECA"/>
    <property type="match status" value="1"/>
</dbReference>
<comment type="similarity">
    <text evidence="9 10">Belongs to the TonB-dependent receptor family.</text>
</comment>
<dbReference type="STRING" id="1302690.BUE76_05280"/>
<dbReference type="InterPro" id="IPR039426">
    <property type="entry name" value="TonB-dep_rcpt-like"/>
</dbReference>
<keyword evidence="3 9" id="KW-1134">Transmembrane beta strand</keyword>
<protein>
    <submittedName>
        <fullName evidence="13">Fe(3+) dicitrate transport protein</fullName>
    </submittedName>
</protein>
<evidence type="ECO:0000256" key="4">
    <source>
        <dbReference type="ARBA" id="ARBA00022692"/>
    </source>
</evidence>
<feature type="domain" description="TonB-dependent receptor-like beta-barrel" evidence="11">
    <location>
        <begin position="321"/>
        <end position="741"/>
    </location>
</feature>
<evidence type="ECO:0000256" key="1">
    <source>
        <dbReference type="ARBA" id="ARBA00004571"/>
    </source>
</evidence>
<reference evidence="13 14" key="1">
    <citation type="submission" date="2016-11" db="EMBL/GenBank/DDBJ databases">
        <authorList>
            <person name="Jaros S."/>
            <person name="Januszkiewicz K."/>
            <person name="Wedrychowicz H."/>
        </authorList>
    </citation>
    <scope>NUCLEOTIDE SEQUENCE [LARGE SCALE GENOMIC DNA]</scope>
    <source>
        <strain evidence="13 14">DSM 26897</strain>
    </source>
</reference>
<keyword evidence="2 9" id="KW-0813">Transport</keyword>
<name>A0A1M5I198_9BACT</name>
<evidence type="ECO:0000256" key="8">
    <source>
        <dbReference type="ARBA" id="ARBA00023237"/>
    </source>
</evidence>
<feature type="domain" description="TonB-dependent receptor plug" evidence="12">
    <location>
        <begin position="121"/>
        <end position="206"/>
    </location>
</feature>
<evidence type="ECO:0000313" key="14">
    <source>
        <dbReference type="Proteomes" id="UP000184368"/>
    </source>
</evidence>
<sequence length="775" mass="85562">MVLQPVVVFPDTVTPFPESVNASICCGAPLHPNDLKIMRTRILLSLSLFCSLAASAQVVTNTPFYDDSTAPRTKNLPEITIVGRGSKSDYQALPEIVGTSIYAGKKSSLIVLDNVQGNVVTNTMRQVLAKVPGIHVWESDPSGIQIGISARGLSPNRSWEFNTRQNGYDIAADPFGYPEAYYNPQLQAVQRIEIIRGQGSLQYGPQFGGMVNYILRNGSEITKPFEFETQQTVGSNGLFNSYNAIGGNTEKVHYYAFFDHRNGDGWRQNSRYNSNSGFATITYKFNPKASLTAELMRYHMRSQQPGGLTDSLFKIDAQQSLRSRNWFDITWTTPALIFNYNFNATTRWNTKLFATIGDRNSVGFFPAAGIIVPDTINAATREYNNRVINLDQYRNYGLESRFITDYRLAGLNHTFSGGIRAYTGTTHRVADGKGSTGTGYDVNVIGRYPRDVEFVSHNLAAFVENIFRINDRLSVIPGIRYEWLEGAASGRNSINAQGQDVILQNVSRSRGFVLAGVGAEYDVTKGTELYANWSQAYRPIQFANLQAPPTTDIVDPNLADARGYNLDLGYRGKVGNYLQWDVSAYRLQYNNRVGTITPVAGGPRLITNVGASTSKGIESYIEFNPVRAFSQSRYADLILFGSYGYTDARYSGNHKDATTKDKRVENAPRNIFRGGITAGYKGFLLTGQVSHVSDAYSDANNTVLPTANANNGLIPAYTITDLTATYKFNSNLNLKAGINNLFDERYFTRRAGGYPGPGSLPADGRTFFVGVGAKF</sequence>
<dbReference type="Proteomes" id="UP000184368">
    <property type="component" value="Unassembled WGS sequence"/>
</dbReference>
<dbReference type="InterPro" id="IPR000531">
    <property type="entry name" value="Beta-barrel_TonB"/>
</dbReference>
<dbReference type="InterPro" id="IPR010917">
    <property type="entry name" value="TonB_rcpt_CS"/>
</dbReference>
<dbReference type="SUPFAM" id="SSF56935">
    <property type="entry name" value="Porins"/>
    <property type="match status" value="1"/>
</dbReference>
<dbReference type="PROSITE" id="PS01156">
    <property type="entry name" value="TONB_DEPENDENT_REC_2"/>
    <property type="match status" value="1"/>
</dbReference>
<keyword evidence="8 9" id="KW-0998">Cell outer membrane</keyword>
<dbReference type="Gene3D" id="2.170.130.10">
    <property type="entry name" value="TonB-dependent receptor, plug domain"/>
    <property type="match status" value="1"/>
</dbReference>
<dbReference type="AlphaFoldDB" id="A0A1M5I198"/>
<dbReference type="Pfam" id="PF07715">
    <property type="entry name" value="Plug"/>
    <property type="match status" value="1"/>
</dbReference>
<keyword evidence="5" id="KW-0732">Signal</keyword>
<dbReference type="Pfam" id="PF00593">
    <property type="entry name" value="TonB_dep_Rec_b-barrel"/>
    <property type="match status" value="1"/>
</dbReference>
<dbReference type="PANTHER" id="PTHR30442:SF0">
    <property type="entry name" value="FE(3+) DICITRATE TRANSPORT PROTEIN FECA"/>
    <property type="match status" value="1"/>
</dbReference>
<dbReference type="InterPro" id="IPR012910">
    <property type="entry name" value="Plug_dom"/>
</dbReference>
<keyword evidence="7 9" id="KW-0472">Membrane</keyword>
<gene>
    <name evidence="13" type="ORF">SAMN05444008_12133</name>
</gene>
<proteinExistence type="inferred from homology"/>
<keyword evidence="4 9" id="KW-0812">Transmembrane</keyword>
<dbReference type="GO" id="GO:0033214">
    <property type="term" value="P:siderophore-iron import into cell"/>
    <property type="evidence" value="ECO:0007669"/>
    <property type="project" value="TreeGrafter"/>
</dbReference>
<keyword evidence="14" id="KW-1185">Reference proteome</keyword>
<dbReference type="CDD" id="cd01347">
    <property type="entry name" value="ligand_gated_channel"/>
    <property type="match status" value="1"/>
</dbReference>
<accession>A0A1M5I198</accession>
<keyword evidence="6 10" id="KW-0798">TonB box</keyword>
<comment type="subcellular location">
    <subcellularLocation>
        <location evidence="1 9">Cell outer membrane</location>
        <topology evidence="1 9">Multi-pass membrane protein</topology>
    </subcellularLocation>
</comment>
<evidence type="ECO:0000259" key="11">
    <source>
        <dbReference type="Pfam" id="PF00593"/>
    </source>
</evidence>
<evidence type="ECO:0000256" key="10">
    <source>
        <dbReference type="RuleBase" id="RU003357"/>
    </source>
</evidence>
<organism evidence="13 14">
    <name type="scientific">Cnuella takakiae</name>
    <dbReference type="NCBI Taxonomy" id="1302690"/>
    <lineage>
        <taxon>Bacteria</taxon>
        <taxon>Pseudomonadati</taxon>
        <taxon>Bacteroidota</taxon>
        <taxon>Chitinophagia</taxon>
        <taxon>Chitinophagales</taxon>
        <taxon>Chitinophagaceae</taxon>
        <taxon>Cnuella</taxon>
    </lineage>
</organism>
<evidence type="ECO:0000256" key="7">
    <source>
        <dbReference type="ARBA" id="ARBA00023136"/>
    </source>
</evidence>
<evidence type="ECO:0000256" key="6">
    <source>
        <dbReference type="ARBA" id="ARBA00023077"/>
    </source>
</evidence>
<evidence type="ECO:0000256" key="5">
    <source>
        <dbReference type="ARBA" id="ARBA00022729"/>
    </source>
</evidence>
<dbReference type="InterPro" id="IPR036942">
    <property type="entry name" value="Beta-barrel_TonB_sf"/>
</dbReference>
<evidence type="ECO:0000313" key="13">
    <source>
        <dbReference type="EMBL" id="SHG21927.1"/>
    </source>
</evidence>
<dbReference type="Gene3D" id="2.40.170.20">
    <property type="entry name" value="TonB-dependent receptor, beta-barrel domain"/>
    <property type="match status" value="1"/>
</dbReference>
<dbReference type="InterPro" id="IPR037066">
    <property type="entry name" value="Plug_dom_sf"/>
</dbReference>
<dbReference type="PROSITE" id="PS52016">
    <property type="entry name" value="TONB_DEPENDENT_REC_3"/>
    <property type="match status" value="1"/>
</dbReference>
<dbReference type="EMBL" id="FQUO01000021">
    <property type="protein sequence ID" value="SHG21927.1"/>
    <property type="molecule type" value="Genomic_DNA"/>
</dbReference>
<evidence type="ECO:0000256" key="2">
    <source>
        <dbReference type="ARBA" id="ARBA00022448"/>
    </source>
</evidence>
<evidence type="ECO:0000256" key="9">
    <source>
        <dbReference type="PROSITE-ProRule" id="PRU01360"/>
    </source>
</evidence>
<evidence type="ECO:0000256" key="3">
    <source>
        <dbReference type="ARBA" id="ARBA00022452"/>
    </source>
</evidence>
<dbReference type="GO" id="GO:0009279">
    <property type="term" value="C:cell outer membrane"/>
    <property type="evidence" value="ECO:0007669"/>
    <property type="project" value="UniProtKB-SubCell"/>
</dbReference>